<feature type="transmembrane region" description="Helical" evidence="5">
    <location>
        <begin position="80"/>
        <end position="104"/>
    </location>
</feature>
<dbReference type="GO" id="GO:0022857">
    <property type="term" value="F:transmembrane transporter activity"/>
    <property type="evidence" value="ECO:0007669"/>
    <property type="project" value="InterPro"/>
</dbReference>
<evidence type="ECO:0000256" key="5">
    <source>
        <dbReference type="SAM" id="Phobius"/>
    </source>
</evidence>
<dbReference type="InterPro" id="IPR052714">
    <property type="entry name" value="MFS_Exporter"/>
</dbReference>
<evidence type="ECO:0000256" key="1">
    <source>
        <dbReference type="ARBA" id="ARBA00004651"/>
    </source>
</evidence>
<feature type="transmembrane region" description="Helical" evidence="5">
    <location>
        <begin position="284"/>
        <end position="305"/>
    </location>
</feature>
<keyword evidence="2 5" id="KW-0812">Transmembrane</keyword>
<dbReference type="AlphaFoldDB" id="A0A9D2QIT6"/>
<evidence type="ECO:0000256" key="4">
    <source>
        <dbReference type="ARBA" id="ARBA00023136"/>
    </source>
</evidence>
<comment type="subcellular location">
    <subcellularLocation>
        <location evidence="1">Cell membrane</location>
        <topology evidence="1">Multi-pass membrane protein</topology>
    </subcellularLocation>
</comment>
<proteinExistence type="predicted"/>
<feature type="transmembrane region" description="Helical" evidence="5">
    <location>
        <begin position="259"/>
        <end position="278"/>
    </location>
</feature>
<dbReference type="PROSITE" id="PS50850">
    <property type="entry name" value="MFS"/>
    <property type="match status" value="1"/>
</dbReference>
<evidence type="ECO:0000256" key="3">
    <source>
        <dbReference type="ARBA" id="ARBA00022989"/>
    </source>
</evidence>
<dbReference type="Pfam" id="PF07690">
    <property type="entry name" value="MFS_1"/>
    <property type="match status" value="1"/>
</dbReference>
<sequence>MAFLGWSMLLAVIPVDMLDAGYGETLAGLATGVFMLATVITQAFVPRVLRGLGYVPVLVGGALLLGVPSVLYLIDGGSTMVLAVSAIRGVGFGAVTVAQAALLAELVPPKKLGRANAFFGAAIGLAEIIGFSVGLPLYSSAGNVVYIIATVCGLIGAVGATGVPKLKAAVASVVRTGDAGGEVHVPLWKLALVPVVGLCTAAMGFGAFSSFTAPSVGEIDQGAAATLAGITLAVIGAGQMLGRTISGWWSDRVGEPGHVVVWASLFCAGGMAGMTLLLQVRPEGAVLVMAVLAVAAVFGLGFGAVQSETLLMMFARMPKERVSEASAVWNMSFDTGTGAGSSVLGVTASSTGYGGAFLVGAGLVSIGTVTLAGDRVMGKHRVAEHDNIRTRLRQLRSGQ</sequence>
<dbReference type="PANTHER" id="PTHR23531:SF1">
    <property type="entry name" value="QUINOLENE RESISTANCE PROTEIN NORA"/>
    <property type="match status" value="1"/>
</dbReference>
<keyword evidence="3 5" id="KW-1133">Transmembrane helix</keyword>
<organism evidence="7 8">
    <name type="scientific">Candidatus Corynebacterium faecigallinarum</name>
    <dbReference type="NCBI Taxonomy" id="2838528"/>
    <lineage>
        <taxon>Bacteria</taxon>
        <taxon>Bacillati</taxon>
        <taxon>Actinomycetota</taxon>
        <taxon>Actinomycetes</taxon>
        <taxon>Mycobacteriales</taxon>
        <taxon>Corynebacteriaceae</taxon>
        <taxon>Corynebacterium</taxon>
    </lineage>
</organism>
<reference evidence="7" key="1">
    <citation type="journal article" date="2021" name="PeerJ">
        <title>Extensive microbial diversity within the chicken gut microbiome revealed by metagenomics and culture.</title>
        <authorList>
            <person name="Gilroy R."/>
            <person name="Ravi A."/>
            <person name="Getino M."/>
            <person name="Pursley I."/>
            <person name="Horton D.L."/>
            <person name="Alikhan N.F."/>
            <person name="Baker D."/>
            <person name="Gharbi K."/>
            <person name="Hall N."/>
            <person name="Watson M."/>
            <person name="Adriaenssens E.M."/>
            <person name="Foster-Nyarko E."/>
            <person name="Jarju S."/>
            <person name="Secka A."/>
            <person name="Antonio M."/>
            <person name="Oren A."/>
            <person name="Chaudhuri R.R."/>
            <person name="La Ragione R."/>
            <person name="Hildebrand F."/>
            <person name="Pallen M.J."/>
        </authorList>
    </citation>
    <scope>NUCLEOTIDE SEQUENCE</scope>
    <source>
        <strain evidence="7">ChiHjej13B12-4958</strain>
    </source>
</reference>
<feature type="transmembrane region" description="Helical" evidence="5">
    <location>
        <begin position="352"/>
        <end position="372"/>
    </location>
</feature>
<feature type="domain" description="Major facilitator superfamily (MFS) profile" evidence="6">
    <location>
        <begin position="1"/>
        <end position="379"/>
    </location>
</feature>
<dbReference type="InterPro" id="IPR036259">
    <property type="entry name" value="MFS_trans_sf"/>
</dbReference>
<dbReference type="PANTHER" id="PTHR23531">
    <property type="entry name" value="QUINOLENE RESISTANCE PROTEIN NORA"/>
    <property type="match status" value="1"/>
</dbReference>
<reference evidence="7" key="2">
    <citation type="submission" date="2021-04" db="EMBL/GenBank/DDBJ databases">
        <authorList>
            <person name="Gilroy R."/>
        </authorList>
    </citation>
    <scope>NUCLEOTIDE SEQUENCE</scope>
    <source>
        <strain evidence="7">ChiHjej13B12-4958</strain>
    </source>
</reference>
<feature type="transmembrane region" description="Helical" evidence="5">
    <location>
        <begin position="187"/>
        <end position="209"/>
    </location>
</feature>
<evidence type="ECO:0000313" key="7">
    <source>
        <dbReference type="EMBL" id="HJC86312.1"/>
    </source>
</evidence>
<evidence type="ECO:0000313" key="8">
    <source>
        <dbReference type="Proteomes" id="UP000823858"/>
    </source>
</evidence>
<gene>
    <name evidence="7" type="ORF">H9751_12400</name>
</gene>
<keyword evidence="4 5" id="KW-0472">Membrane</keyword>
<evidence type="ECO:0000259" key="6">
    <source>
        <dbReference type="PROSITE" id="PS50850"/>
    </source>
</evidence>
<evidence type="ECO:0000256" key="2">
    <source>
        <dbReference type="ARBA" id="ARBA00022692"/>
    </source>
</evidence>
<feature type="transmembrane region" description="Helical" evidence="5">
    <location>
        <begin position="116"/>
        <end position="138"/>
    </location>
</feature>
<accession>A0A9D2QIT6</accession>
<dbReference type="Proteomes" id="UP000823858">
    <property type="component" value="Unassembled WGS sequence"/>
</dbReference>
<dbReference type="Gene3D" id="1.20.1250.20">
    <property type="entry name" value="MFS general substrate transporter like domains"/>
    <property type="match status" value="1"/>
</dbReference>
<feature type="transmembrane region" description="Helical" evidence="5">
    <location>
        <begin position="144"/>
        <end position="166"/>
    </location>
</feature>
<feature type="transmembrane region" description="Helical" evidence="5">
    <location>
        <begin position="221"/>
        <end position="238"/>
    </location>
</feature>
<dbReference type="EMBL" id="DWVP01000024">
    <property type="protein sequence ID" value="HJC86312.1"/>
    <property type="molecule type" value="Genomic_DNA"/>
</dbReference>
<feature type="transmembrane region" description="Helical" evidence="5">
    <location>
        <begin position="27"/>
        <end position="45"/>
    </location>
</feature>
<comment type="caution">
    <text evidence="7">The sequence shown here is derived from an EMBL/GenBank/DDBJ whole genome shotgun (WGS) entry which is preliminary data.</text>
</comment>
<feature type="transmembrane region" description="Helical" evidence="5">
    <location>
        <begin position="52"/>
        <end position="74"/>
    </location>
</feature>
<dbReference type="SUPFAM" id="SSF103473">
    <property type="entry name" value="MFS general substrate transporter"/>
    <property type="match status" value="1"/>
</dbReference>
<dbReference type="InterPro" id="IPR011701">
    <property type="entry name" value="MFS"/>
</dbReference>
<dbReference type="InterPro" id="IPR020846">
    <property type="entry name" value="MFS_dom"/>
</dbReference>
<protein>
    <submittedName>
        <fullName evidence="7">MFS transporter</fullName>
    </submittedName>
</protein>
<name>A0A9D2QIT6_9CORY</name>
<dbReference type="GO" id="GO:0005886">
    <property type="term" value="C:plasma membrane"/>
    <property type="evidence" value="ECO:0007669"/>
    <property type="project" value="UniProtKB-SubCell"/>
</dbReference>